<keyword evidence="1" id="KW-1185">Reference proteome</keyword>
<dbReference type="Proteomes" id="UP000887577">
    <property type="component" value="Unplaced"/>
</dbReference>
<dbReference type="WBParaSite" id="PSU_v2.g16302.t1">
    <property type="protein sequence ID" value="PSU_v2.g16302.t1"/>
    <property type="gene ID" value="PSU_v2.g16302"/>
</dbReference>
<dbReference type="AlphaFoldDB" id="A0A914YAJ5"/>
<organism evidence="1 2">
    <name type="scientific">Panagrolaimus superbus</name>
    <dbReference type="NCBI Taxonomy" id="310955"/>
    <lineage>
        <taxon>Eukaryota</taxon>
        <taxon>Metazoa</taxon>
        <taxon>Ecdysozoa</taxon>
        <taxon>Nematoda</taxon>
        <taxon>Chromadorea</taxon>
        <taxon>Rhabditida</taxon>
        <taxon>Tylenchina</taxon>
        <taxon>Panagrolaimomorpha</taxon>
        <taxon>Panagrolaimoidea</taxon>
        <taxon>Panagrolaimidae</taxon>
        <taxon>Panagrolaimus</taxon>
    </lineage>
</organism>
<name>A0A914YAJ5_9BILA</name>
<accession>A0A914YAJ5</accession>
<evidence type="ECO:0000313" key="1">
    <source>
        <dbReference type="Proteomes" id="UP000887577"/>
    </source>
</evidence>
<protein>
    <submittedName>
        <fullName evidence="2">Uncharacterized protein</fullName>
    </submittedName>
</protein>
<reference evidence="2" key="1">
    <citation type="submission" date="2022-11" db="UniProtKB">
        <authorList>
            <consortium name="WormBaseParasite"/>
        </authorList>
    </citation>
    <scope>IDENTIFICATION</scope>
</reference>
<proteinExistence type="predicted"/>
<evidence type="ECO:0000313" key="2">
    <source>
        <dbReference type="WBParaSite" id="PSU_v2.g16302.t1"/>
    </source>
</evidence>
<sequence>MLLYIRKPFFSFTGNKMCNNNHFSEDHVMFESKKTYYMKPQKFGFNSPDLGGGKYLAAGASKLVVCVEGNRNEGAPAVIIDSKKTPFYQSMNLLEMICAALQTGPNITPNRNQWEIAEKYVKRNLLCFLFFS</sequence>